<dbReference type="InterPro" id="IPR015422">
    <property type="entry name" value="PyrdxlP-dep_Trfase_small"/>
</dbReference>
<organism evidence="4 5">
    <name type="scientific">Candidatus Buchananbacteria bacterium RIFCSPHIGHO2_02_FULL_45_11b</name>
    <dbReference type="NCBI Taxonomy" id="1797541"/>
    <lineage>
        <taxon>Bacteria</taxon>
        <taxon>Candidatus Buchananiibacteriota</taxon>
    </lineage>
</organism>
<dbReference type="GO" id="GO:0030170">
    <property type="term" value="F:pyridoxal phosphate binding"/>
    <property type="evidence" value="ECO:0007669"/>
    <property type="project" value="TreeGrafter"/>
</dbReference>
<evidence type="ECO:0000313" key="5">
    <source>
        <dbReference type="Proteomes" id="UP000178501"/>
    </source>
</evidence>
<comment type="caution">
    <text evidence="4">The sequence shown here is derived from an EMBL/GenBank/DDBJ whole genome shotgun (WGS) entry which is preliminary data.</text>
</comment>
<evidence type="ECO:0000256" key="3">
    <source>
        <dbReference type="RuleBase" id="RU004508"/>
    </source>
</evidence>
<dbReference type="PIRSF" id="PIRSF000390">
    <property type="entry name" value="PLP_StrS"/>
    <property type="match status" value="1"/>
</dbReference>
<keyword evidence="2 3" id="KW-0663">Pyridoxal phosphate</keyword>
<evidence type="ECO:0000313" key="4">
    <source>
        <dbReference type="EMBL" id="OGY50278.1"/>
    </source>
</evidence>
<dbReference type="InterPro" id="IPR000653">
    <property type="entry name" value="DegT/StrS_aminotransferase"/>
</dbReference>
<sequence>MIPVFKPAMGQEEIEAISQVIKSGWLGLGPKTEQFEKEFAEYLGVKYALALNSATAALHLALMVLAVKDREVITTPMTFVSTNHAILYNQGRPVFTDIETDTLNINPEEIKKNLTKKTKAIMAVHYGGQACRLEEIIKLAKDNNLSVVEDCAHACGGEYKGKKLGTFGDLACFSFHAVKNLATGDGGMIVTNNKEWHERLKKLRWLGINKDTWEREESEHKERGGYSWSYNVEELGFKYHMNDLNSALGLVQLAKLDKMNEKRRILAKRYDVLLKDVKEIELPVEKEYAKSSWHNYVIKTSARDRLNLFLADRGISTGVHYIPNNHYLIYQKYGEKTPAAEAVWTKLLTLPLYPDLAEDEQDSVINGLKDFFKGAN</sequence>
<evidence type="ECO:0000256" key="1">
    <source>
        <dbReference type="PIRSR" id="PIRSR000390-1"/>
    </source>
</evidence>
<proteinExistence type="inferred from homology"/>
<dbReference type="GO" id="GO:0008483">
    <property type="term" value="F:transaminase activity"/>
    <property type="evidence" value="ECO:0007669"/>
    <property type="project" value="TreeGrafter"/>
</dbReference>
<dbReference type="Gene3D" id="3.40.640.10">
    <property type="entry name" value="Type I PLP-dependent aspartate aminotransferase-like (Major domain)"/>
    <property type="match status" value="1"/>
</dbReference>
<dbReference type="PANTHER" id="PTHR30244:SF34">
    <property type="entry name" value="DTDP-4-AMINO-4,6-DIDEOXYGALACTOSE TRANSAMINASE"/>
    <property type="match status" value="1"/>
</dbReference>
<comment type="similarity">
    <text evidence="3">Belongs to the DegT/DnrJ/EryC1 family.</text>
</comment>
<name>A0A1G1YD48_9BACT</name>
<dbReference type="AlphaFoldDB" id="A0A1G1YD48"/>
<protein>
    <submittedName>
        <fullName evidence="4">Pyridoxal-5'-phosphate-dependent protein</fullName>
    </submittedName>
</protein>
<dbReference type="SUPFAM" id="SSF53383">
    <property type="entry name" value="PLP-dependent transferases"/>
    <property type="match status" value="1"/>
</dbReference>
<dbReference type="CDD" id="cd00616">
    <property type="entry name" value="AHBA_syn"/>
    <property type="match status" value="1"/>
</dbReference>
<feature type="active site" description="Proton acceptor" evidence="1">
    <location>
        <position position="179"/>
    </location>
</feature>
<dbReference type="PANTHER" id="PTHR30244">
    <property type="entry name" value="TRANSAMINASE"/>
    <property type="match status" value="1"/>
</dbReference>
<gene>
    <name evidence="4" type="ORF">A3J65_04585</name>
</gene>
<dbReference type="GO" id="GO:0000271">
    <property type="term" value="P:polysaccharide biosynthetic process"/>
    <property type="evidence" value="ECO:0007669"/>
    <property type="project" value="TreeGrafter"/>
</dbReference>
<accession>A0A1G1YD48</accession>
<dbReference type="Pfam" id="PF01041">
    <property type="entry name" value="DegT_DnrJ_EryC1"/>
    <property type="match status" value="1"/>
</dbReference>
<reference evidence="4 5" key="1">
    <citation type="journal article" date="2016" name="Nat. Commun.">
        <title>Thousands of microbial genomes shed light on interconnected biogeochemical processes in an aquifer system.</title>
        <authorList>
            <person name="Anantharaman K."/>
            <person name="Brown C.T."/>
            <person name="Hug L.A."/>
            <person name="Sharon I."/>
            <person name="Castelle C.J."/>
            <person name="Probst A.J."/>
            <person name="Thomas B.C."/>
            <person name="Singh A."/>
            <person name="Wilkins M.J."/>
            <person name="Karaoz U."/>
            <person name="Brodie E.L."/>
            <person name="Williams K.H."/>
            <person name="Hubbard S.S."/>
            <person name="Banfield J.F."/>
        </authorList>
    </citation>
    <scope>NUCLEOTIDE SEQUENCE [LARGE SCALE GENOMIC DNA]</scope>
</reference>
<dbReference type="Gene3D" id="3.90.1150.10">
    <property type="entry name" value="Aspartate Aminotransferase, domain 1"/>
    <property type="match status" value="1"/>
</dbReference>
<dbReference type="InterPro" id="IPR015424">
    <property type="entry name" value="PyrdxlP-dep_Trfase"/>
</dbReference>
<dbReference type="InterPro" id="IPR015421">
    <property type="entry name" value="PyrdxlP-dep_Trfase_major"/>
</dbReference>
<feature type="modified residue" description="N6-(pyridoxal phosphate)lysine" evidence="2">
    <location>
        <position position="179"/>
    </location>
</feature>
<dbReference type="EMBL" id="MHIK01000064">
    <property type="protein sequence ID" value="OGY50278.1"/>
    <property type="molecule type" value="Genomic_DNA"/>
</dbReference>
<dbReference type="Proteomes" id="UP000178501">
    <property type="component" value="Unassembled WGS sequence"/>
</dbReference>
<evidence type="ECO:0000256" key="2">
    <source>
        <dbReference type="PIRSR" id="PIRSR000390-2"/>
    </source>
</evidence>